<evidence type="ECO:0000313" key="2">
    <source>
        <dbReference type="Proteomes" id="UP000612329"/>
    </source>
</evidence>
<comment type="caution">
    <text evidence="1">The sequence shown here is derived from an EMBL/GenBank/DDBJ whole genome shotgun (WGS) entry which is preliminary data.</text>
</comment>
<reference evidence="1" key="2">
    <citation type="submission" date="2020-09" db="EMBL/GenBank/DDBJ databases">
        <authorList>
            <person name="Sun Q."/>
            <person name="Ohkuma M."/>
        </authorList>
    </citation>
    <scope>NUCLEOTIDE SEQUENCE</scope>
    <source>
        <strain evidence="1">JCM 12862</strain>
    </source>
</reference>
<organism evidence="1 2">
    <name type="scientific">Yeosuana aromativorans</name>
    <dbReference type="NCBI Taxonomy" id="288019"/>
    <lineage>
        <taxon>Bacteria</taxon>
        <taxon>Pseudomonadati</taxon>
        <taxon>Bacteroidota</taxon>
        <taxon>Flavobacteriia</taxon>
        <taxon>Flavobacteriales</taxon>
        <taxon>Flavobacteriaceae</taxon>
        <taxon>Yeosuana</taxon>
    </lineage>
</organism>
<name>A0A8J3BD01_9FLAO</name>
<dbReference type="AlphaFoldDB" id="A0A8J3BD01"/>
<reference evidence="1" key="1">
    <citation type="journal article" date="2014" name="Int. J. Syst. Evol. Microbiol.">
        <title>Complete genome sequence of Corynebacterium casei LMG S-19264T (=DSM 44701T), isolated from a smear-ripened cheese.</title>
        <authorList>
            <consortium name="US DOE Joint Genome Institute (JGI-PGF)"/>
            <person name="Walter F."/>
            <person name="Albersmeier A."/>
            <person name="Kalinowski J."/>
            <person name="Ruckert C."/>
        </authorList>
    </citation>
    <scope>NUCLEOTIDE SEQUENCE</scope>
    <source>
        <strain evidence="1">JCM 12862</strain>
    </source>
</reference>
<sequence length="219" mass="25101">MDLASYILNDIKPVNINSKISNLMVLFNQLTLSHIPVKDEHGVFLGSFSETDVHCFEADSLLNEYKYALENFFVRDDTMWLDVLEAFAKNSTNMMPVLNNKSKYLGYYELKDVIGLFNETPFFFETGGVLVVEKGINDYSFSEISQIVESNNGKLLGAFVSKITTDIVQVTLKIDNTGLNNIIQTFRRYSYNIISGHEEDSYIESLKERSDYLNKYLNM</sequence>
<dbReference type="Proteomes" id="UP000612329">
    <property type="component" value="Unassembled WGS sequence"/>
</dbReference>
<dbReference type="RefSeq" id="WP_188649550.1">
    <property type="nucleotide sequence ID" value="NZ_BMNR01000001.1"/>
</dbReference>
<protein>
    <recommendedName>
        <fullName evidence="3">CBS domain-containing protein</fullName>
    </recommendedName>
</protein>
<dbReference type="Gene3D" id="3.10.580.10">
    <property type="entry name" value="CBS-domain"/>
    <property type="match status" value="1"/>
</dbReference>
<gene>
    <name evidence="1" type="ORF">GCM10007962_03490</name>
</gene>
<dbReference type="SUPFAM" id="SSF54631">
    <property type="entry name" value="CBS-domain pair"/>
    <property type="match status" value="1"/>
</dbReference>
<dbReference type="EMBL" id="BMNR01000001">
    <property type="protein sequence ID" value="GGK12460.1"/>
    <property type="molecule type" value="Genomic_DNA"/>
</dbReference>
<accession>A0A8J3BD01</accession>
<keyword evidence="2" id="KW-1185">Reference proteome</keyword>
<proteinExistence type="predicted"/>
<evidence type="ECO:0008006" key="3">
    <source>
        <dbReference type="Google" id="ProtNLM"/>
    </source>
</evidence>
<dbReference type="InterPro" id="IPR046342">
    <property type="entry name" value="CBS_dom_sf"/>
</dbReference>
<evidence type="ECO:0000313" key="1">
    <source>
        <dbReference type="EMBL" id="GGK12460.1"/>
    </source>
</evidence>